<dbReference type="RefSeq" id="XP_002783649.1">
    <property type="nucleotide sequence ID" value="XM_002783603.1"/>
</dbReference>
<evidence type="ECO:0000313" key="6">
    <source>
        <dbReference type="EMBL" id="EER15445.1"/>
    </source>
</evidence>
<dbReference type="GeneID" id="9046188"/>
<dbReference type="InterPro" id="IPR011078">
    <property type="entry name" value="PyrdxlP_homeostasis"/>
</dbReference>
<dbReference type="HAMAP" id="MF_02087">
    <property type="entry name" value="PLP_homeostasis"/>
    <property type="match status" value="1"/>
</dbReference>
<reference evidence="6 7" key="1">
    <citation type="submission" date="2008-07" db="EMBL/GenBank/DDBJ databases">
        <authorList>
            <person name="El-Sayed N."/>
            <person name="Caler E."/>
            <person name="Inman J."/>
            <person name="Amedeo P."/>
            <person name="Hass B."/>
            <person name="Wortman J."/>
        </authorList>
    </citation>
    <scope>NUCLEOTIDE SEQUENCE [LARGE SCALE GENOMIC DNA]</scope>
    <source>
        <strain evidence="7">ATCC 50983 / TXsc</strain>
    </source>
</reference>
<dbReference type="OrthoDB" id="10264196at2759"/>
<feature type="domain" description="Alanine racemase N-terminal" evidence="5">
    <location>
        <begin position="15"/>
        <end position="242"/>
    </location>
</feature>
<dbReference type="OMA" id="PLEWHMI"/>
<name>C5KJE3_PERM5</name>
<dbReference type="FunCoup" id="C5KJE3">
    <property type="interactions" value="379"/>
</dbReference>
<evidence type="ECO:0000313" key="7">
    <source>
        <dbReference type="Proteomes" id="UP000007800"/>
    </source>
</evidence>
<dbReference type="EMBL" id="GG673601">
    <property type="protein sequence ID" value="EER15445.1"/>
    <property type="molecule type" value="Genomic_DNA"/>
</dbReference>
<accession>C5KJE3</accession>
<dbReference type="GO" id="GO:0030170">
    <property type="term" value="F:pyridoxal phosphate binding"/>
    <property type="evidence" value="ECO:0007669"/>
    <property type="project" value="UniProtKB-UniRule"/>
</dbReference>
<dbReference type="PROSITE" id="PS01211">
    <property type="entry name" value="UPF0001"/>
    <property type="match status" value="1"/>
</dbReference>
<evidence type="ECO:0000256" key="4">
    <source>
        <dbReference type="RuleBase" id="RU004514"/>
    </source>
</evidence>
<keyword evidence="7" id="KW-1185">Reference proteome</keyword>
<evidence type="ECO:0000259" key="5">
    <source>
        <dbReference type="Pfam" id="PF01168"/>
    </source>
</evidence>
<proteinExistence type="inferred from homology"/>
<evidence type="ECO:0000256" key="1">
    <source>
        <dbReference type="ARBA" id="ARBA00022898"/>
    </source>
</evidence>
<keyword evidence="1 2" id="KW-0663">Pyridoxal phosphate</keyword>
<dbReference type="Gene3D" id="3.20.20.10">
    <property type="entry name" value="Alanine racemase"/>
    <property type="match status" value="1"/>
</dbReference>
<dbReference type="InterPro" id="IPR001608">
    <property type="entry name" value="Ala_racemase_N"/>
</dbReference>
<dbReference type="CDD" id="cd06822">
    <property type="entry name" value="PLPDE_III_YBL036c_euk"/>
    <property type="match status" value="1"/>
</dbReference>
<dbReference type="AlphaFoldDB" id="C5KJE3"/>
<dbReference type="PIRSF" id="PIRSF004848">
    <property type="entry name" value="YBL036c_PLPDEIII"/>
    <property type="match status" value="1"/>
</dbReference>
<comment type="function">
    <text evidence="2">Pyridoxal 5'-phosphate (PLP)-binding protein, which may be involved in intracellular homeostatic regulation of pyridoxal 5'-phosphate (PLP), the active form of vitamin B6.</text>
</comment>
<dbReference type="Proteomes" id="UP000007800">
    <property type="component" value="Unassembled WGS sequence"/>
</dbReference>
<evidence type="ECO:0000256" key="3">
    <source>
        <dbReference type="PIRSR" id="PIRSR004848-1"/>
    </source>
</evidence>
<gene>
    <name evidence="6" type="ORF">Pmar_PMAR018799</name>
</gene>
<evidence type="ECO:0000256" key="2">
    <source>
        <dbReference type="HAMAP-Rule" id="MF_03225"/>
    </source>
</evidence>
<dbReference type="Pfam" id="PF01168">
    <property type="entry name" value="Ala_racemase_N"/>
    <property type="match status" value="1"/>
</dbReference>
<comment type="similarity">
    <text evidence="2 4">Belongs to the pyridoxal phosphate-binding protein YggS/PROSC family.</text>
</comment>
<dbReference type="FunFam" id="3.20.20.10:FF:000018">
    <property type="entry name" value="Pyridoxal phosphate homeostasis protein"/>
    <property type="match status" value="1"/>
</dbReference>
<feature type="modified residue" description="N6-(pyridoxal phosphate)lysine" evidence="2 3">
    <location>
        <position position="41"/>
    </location>
</feature>
<dbReference type="InterPro" id="IPR029066">
    <property type="entry name" value="PLP-binding_barrel"/>
</dbReference>
<dbReference type="PANTHER" id="PTHR10146">
    <property type="entry name" value="PROLINE SYNTHETASE CO-TRANSCRIBED BACTERIAL HOMOLOG PROTEIN"/>
    <property type="match status" value="1"/>
</dbReference>
<dbReference type="InParanoid" id="C5KJE3"/>
<protein>
    <recommendedName>
        <fullName evidence="2">Pyridoxal phosphate homeostasis protein</fullName>
        <shortName evidence="2">PLP homeostasis protein</shortName>
    </recommendedName>
</protein>
<sequence length="246" mass="27505">MSSDSSNDDVDVVANLERIRAEVVALSKGRDEEVKLLAVSKTKPMDMLMEAYEKCGQRHFGENYVQELMEKAREMPKDIQWHMIGHLQRNKVAPLLKAVPHLYAVESVDSIKLADKLNAAAATAMDEGLRSEPLNVFIEVMTSDEITKTGVEKDEDIDALAEHIATHCQGLKLFGLMTVANPDLEIARENFERLAAIRERLEKNLSLTYKLELSMGMTHDMPIAIECGSTEVRVGSAIFGARNYKK</sequence>
<dbReference type="SUPFAM" id="SSF51419">
    <property type="entry name" value="PLP-binding barrel"/>
    <property type="match status" value="1"/>
</dbReference>
<comment type="cofactor">
    <cofactor evidence="3">
        <name>pyridoxal 5'-phosphate</name>
        <dbReference type="ChEBI" id="CHEBI:597326"/>
    </cofactor>
</comment>
<dbReference type="PANTHER" id="PTHR10146:SF14">
    <property type="entry name" value="PYRIDOXAL PHOSPHATE HOMEOSTASIS PROTEIN"/>
    <property type="match status" value="1"/>
</dbReference>
<dbReference type="NCBIfam" id="TIGR00044">
    <property type="entry name" value="YggS family pyridoxal phosphate-dependent enzyme"/>
    <property type="match status" value="1"/>
</dbReference>
<organism evidence="7">
    <name type="scientific">Perkinsus marinus (strain ATCC 50983 / TXsc)</name>
    <dbReference type="NCBI Taxonomy" id="423536"/>
    <lineage>
        <taxon>Eukaryota</taxon>
        <taxon>Sar</taxon>
        <taxon>Alveolata</taxon>
        <taxon>Perkinsozoa</taxon>
        <taxon>Perkinsea</taxon>
        <taxon>Perkinsida</taxon>
        <taxon>Perkinsidae</taxon>
        <taxon>Perkinsus</taxon>
    </lineage>
</organism>